<accession>A0AAV9DYZ7</accession>
<reference evidence="2" key="2">
    <citation type="submission" date="2023-06" db="EMBL/GenBank/DDBJ databases">
        <authorList>
            <person name="Ma L."/>
            <person name="Liu K.-W."/>
            <person name="Li Z."/>
            <person name="Hsiao Y.-Y."/>
            <person name="Qi Y."/>
            <person name="Fu T."/>
            <person name="Tang G."/>
            <person name="Zhang D."/>
            <person name="Sun W.-H."/>
            <person name="Liu D.-K."/>
            <person name="Li Y."/>
            <person name="Chen G.-Z."/>
            <person name="Liu X.-D."/>
            <person name="Liao X.-Y."/>
            <person name="Jiang Y.-T."/>
            <person name="Yu X."/>
            <person name="Hao Y."/>
            <person name="Huang J."/>
            <person name="Zhao X.-W."/>
            <person name="Ke S."/>
            <person name="Chen Y.-Y."/>
            <person name="Wu W.-L."/>
            <person name="Hsu J.-L."/>
            <person name="Lin Y.-F."/>
            <person name="Huang M.-D."/>
            <person name="Li C.-Y."/>
            <person name="Huang L."/>
            <person name="Wang Z.-W."/>
            <person name="Zhao X."/>
            <person name="Zhong W.-Y."/>
            <person name="Peng D.-H."/>
            <person name="Ahmad S."/>
            <person name="Lan S."/>
            <person name="Zhang J.-S."/>
            <person name="Tsai W.-C."/>
            <person name="Van De Peer Y."/>
            <person name="Liu Z.-J."/>
        </authorList>
    </citation>
    <scope>NUCLEOTIDE SEQUENCE</scope>
    <source>
        <strain evidence="2">CP</strain>
        <tissue evidence="2">Leaves</tissue>
    </source>
</reference>
<evidence type="ECO:0000313" key="3">
    <source>
        <dbReference type="Proteomes" id="UP001180020"/>
    </source>
</evidence>
<reference evidence="2" key="1">
    <citation type="journal article" date="2023" name="Nat. Commun.">
        <title>Diploid and tetraploid genomes of Acorus and the evolution of monocots.</title>
        <authorList>
            <person name="Ma L."/>
            <person name="Liu K.W."/>
            <person name="Li Z."/>
            <person name="Hsiao Y.Y."/>
            <person name="Qi Y."/>
            <person name="Fu T."/>
            <person name="Tang G.D."/>
            <person name="Zhang D."/>
            <person name="Sun W.H."/>
            <person name="Liu D.K."/>
            <person name="Li Y."/>
            <person name="Chen G.Z."/>
            <person name="Liu X.D."/>
            <person name="Liao X.Y."/>
            <person name="Jiang Y.T."/>
            <person name="Yu X."/>
            <person name="Hao Y."/>
            <person name="Huang J."/>
            <person name="Zhao X.W."/>
            <person name="Ke S."/>
            <person name="Chen Y.Y."/>
            <person name="Wu W.L."/>
            <person name="Hsu J.L."/>
            <person name="Lin Y.F."/>
            <person name="Huang M.D."/>
            <person name="Li C.Y."/>
            <person name="Huang L."/>
            <person name="Wang Z.W."/>
            <person name="Zhao X."/>
            <person name="Zhong W.Y."/>
            <person name="Peng D.H."/>
            <person name="Ahmad S."/>
            <person name="Lan S."/>
            <person name="Zhang J.S."/>
            <person name="Tsai W.C."/>
            <person name="Van de Peer Y."/>
            <person name="Liu Z.J."/>
        </authorList>
    </citation>
    <scope>NUCLEOTIDE SEQUENCE</scope>
    <source>
        <strain evidence="2">CP</strain>
    </source>
</reference>
<proteinExistence type="predicted"/>
<keyword evidence="1" id="KW-0732">Signal</keyword>
<protein>
    <submittedName>
        <fullName evidence="2">Uncharacterized protein</fullName>
    </submittedName>
</protein>
<dbReference type="EMBL" id="JAUJYO010000010">
    <property type="protein sequence ID" value="KAK1306114.1"/>
    <property type="molecule type" value="Genomic_DNA"/>
</dbReference>
<keyword evidence="3" id="KW-1185">Reference proteome</keyword>
<feature type="chain" id="PRO_5043731787" evidence="1">
    <location>
        <begin position="24"/>
        <end position="62"/>
    </location>
</feature>
<sequence length="62" mass="6967">MARFFFSILLFVGLMFVLDLSQAEKTNDGEMVFWPSAPANVITDARRLRTRSHANFSATTAV</sequence>
<organism evidence="2 3">
    <name type="scientific">Acorus calamus</name>
    <name type="common">Sweet flag</name>
    <dbReference type="NCBI Taxonomy" id="4465"/>
    <lineage>
        <taxon>Eukaryota</taxon>
        <taxon>Viridiplantae</taxon>
        <taxon>Streptophyta</taxon>
        <taxon>Embryophyta</taxon>
        <taxon>Tracheophyta</taxon>
        <taxon>Spermatophyta</taxon>
        <taxon>Magnoliopsida</taxon>
        <taxon>Liliopsida</taxon>
        <taxon>Acoraceae</taxon>
        <taxon>Acorus</taxon>
    </lineage>
</organism>
<dbReference type="AlphaFoldDB" id="A0AAV9DYZ7"/>
<evidence type="ECO:0000256" key="1">
    <source>
        <dbReference type="SAM" id="SignalP"/>
    </source>
</evidence>
<gene>
    <name evidence="2" type="ORF">QJS10_CPA10g01539</name>
</gene>
<evidence type="ECO:0000313" key="2">
    <source>
        <dbReference type="EMBL" id="KAK1306114.1"/>
    </source>
</evidence>
<feature type="signal peptide" evidence="1">
    <location>
        <begin position="1"/>
        <end position="23"/>
    </location>
</feature>
<name>A0AAV9DYZ7_ACOCL</name>
<dbReference type="Proteomes" id="UP001180020">
    <property type="component" value="Unassembled WGS sequence"/>
</dbReference>
<comment type="caution">
    <text evidence="2">The sequence shown here is derived from an EMBL/GenBank/DDBJ whole genome shotgun (WGS) entry which is preliminary data.</text>
</comment>